<protein>
    <submittedName>
        <fullName evidence="1">Uncharacterized protein</fullName>
    </submittedName>
</protein>
<accession>A0A1P8W9Z1</accession>
<gene>
    <name evidence="1" type="ORF">Fuma_00467</name>
</gene>
<organism evidence="1 2">
    <name type="scientific">Fuerstiella marisgermanici</name>
    <dbReference type="NCBI Taxonomy" id="1891926"/>
    <lineage>
        <taxon>Bacteria</taxon>
        <taxon>Pseudomonadati</taxon>
        <taxon>Planctomycetota</taxon>
        <taxon>Planctomycetia</taxon>
        <taxon>Planctomycetales</taxon>
        <taxon>Planctomycetaceae</taxon>
        <taxon>Fuerstiella</taxon>
    </lineage>
</organism>
<reference evidence="1 2" key="1">
    <citation type="journal article" date="2016" name="Front. Microbiol.">
        <title>Fuerstia marisgermanicae gen. nov., sp. nov., an Unusual Member of the Phylum Planctomycetes from the German Wadden Sea.</title>
        <authorList>
            <person name="Kohn T."/>
            <person name="Heuer A."/>
            <person name="Jogler M."/>
            <person name="Vollmers J."/>
            <person name="Boedeker C."/>
            <person name="Bunk B."/>
            <person name="Rast P."/>
            <person name="Borchert D."/>
            <person name="Glockner I."/>
            <person name="Freese H.M."/>
            <person name="Klenk H.P."/>
            <person name="Overmann J."/>
            <person name="Kaster A.K."/>
            <person name="Rohde M."/>
            <person name="Wiegand S."/>
            <person name="Jogler C."/>
        </authorList>
    </citation>
    <scope>NUCLEOTIDE SEQUENCE [LARGE SCALE GENOMIC DNA]</scope>
    <source>
        <strain evidence="1 2">NH11</strain>
    </source>
</reference>
<evidence type="ECO:0000313" key="2">
    <source>
        <dbReference type="Proteomes" id="UP000187735"/>
    </source>
</evidence>
<dbReference type="AlphaFoldDB" id="A0A1P8W9Z1"/>
<keyword evidence="2" id="KW-1185">Reference proteome</keyword>
<proteinExistence type="predicted"/>
<dbReference type="KEGG" id="fmr:Fuma_00467"/>
<sequence length="78" mass="8964">MMFRVFLPHSAPQTIGANQCPHSRVIGHGMYVAWNPNELLLCVFHSFLACRPFETIATSLFRRIFSFLIPFLETLHAD</sequence>
<dbReference type="STRING" id="1891926.Fuma_00467"/>
<evidence type="ECO:0000313" key="1">
    <source>
        <dbReference type="EMBL" id="APZ90883.1"/>
    </source>
</evidence>
<name>A0A1P8W9Z1_9PLAN</name>
<dbReference type="Proteomes" id="UP000187735">
    <property type="component" value="Chromosome"/>
</dbReference>
<dbReference type="EMBL" id="CP017641">
    <property type="protein sequence ID" value="APZ90883.1"/>
    <property type="molecule type" value="Genomic_DNA"/>
</dbReference>